<dbReference type="InterPro" id="IPR050326">
    <property type="entry name" value="NAD_dep_DNA_ligaseB"/>
</dbReference>
<dbReference type="Pfam" id="PF01068">
    <property type="entry name" value="DNA_ligase_A_M"/>
    <property type="match status" value="1"/>
</dbReference>
<dbReference type="GO" id="GO:0006310">
    <property type="term" value="P:DNA recombination"/>
    <property type="evidence" value="ECO:0007669"/>
    <property type="project" value="InterPro"/>
</dbReference>
<keyword evidence="5" id="KW-0234">DNA repair</keyword>
<dbReference type="NCBIfam" id="NF006592">
    <property type="entry name" value="PRK09125.1"/>
    <property type="match status" value="1"/>
</dbReference>
<dbReference type="STRING" id="735.B0185_06570"/>
<dbReference type="InterPro" id="IPR012310">
    <property type="entry name" value="DNA_ligase_ATP-dep_cent"/>
</dbReference>
<keyword evidence="2 8" id="KW-0436">Ligase</keyword>
<dbReference type="RefSeq" id="WP_111313188.1">
    <property type="nucleotide sequence ID" value="NZ_JAUPSI010000037.1"/>
</dbReference>
<dbReference type="SUPFAM" id="SSF50249">
    <property type="entry name" value="Nucleic acid-binding proteins"/>
    <property type="match status" value="1"/>
</dbReference>
<dbReference type="Proteomes" id="UP000253999">
    <property type="component" value="Unassembled WGS sequence"/>
</dbReference>
<evidence type="ECO:0000256" key="4">
    <source>
        <dbReference type="ARBA" id="ARBA00022763"/>
    </source>
</evidence>
<protein>
    <submittedName>
        <fullName evidence="8">DNA ligase</fullName>
    </submittedName>
</protein>
<keyword evidence="3" id="KW-0235">DNA replication</keyword>
<dbReference type="CDD" id="cd08041">
    <property type="entry name" value="OBF_kDNA_ligase_like"/>
    <property type="match status" value="1"/>
</dbReference>
<dbReference type="Pfam" id="PF14743">
    <property type="entry name" value="DNA_ligase_OB_2"/>
    <property type="match status" value="1"/>
</dbReference>
<dbReference type="PROSITE" id="PS00333">
    <property type="entry name" value="DNA_LIGASE_A2"/>
    <property type="match status" value="1"/>
</dbReference>
<proteinExistence type="predicted"/>
<evidence type="ECO:0000256" key="3">
    <source>
        <dbReference type="ARBA" id="ARBA00022705"/>
    </source>
</evidence>
<dbReference type="AlphaFoldDB" id="A0A369Z9G7"/>
<organism evidence="8 9">
    <name type="scientific">Haemophilus parahaemolyticus</name>
    <dbReference type="NCBI Taxonomy" id="735"/>
    <lineage>
        <taxon>Bacteria</taxon>
        <taxon>Pseudomonadati</taxon>
        <taxon>Pseudomonadota</taxon>
        <taxon>Gammaproteobacteria</taxon>
        <taxon>Pasteurellales</taxon>
        <taxon>Pasteurellaceae</taxon>
        <taxon>Haemophilus</taxon>
    </lineage>
</organism>
<evidence type="ECO:0000313" key="9">
    <source>
        <dbReference type="Proteomes" id="UP000253999"/>
    </source>
</evidence>
<reference evidence="8 9" key="1">
    <citation type="submission" date="2018-05" db="EMBL/GenBank/DDBJ databases">
        <title>Draft Genome Sequences for a Diverse set of 7 Haemophilus Species.</title>
        <authorList>
            <person name="Nichols M."/>
            <person name="Topaz N."/>
            <person name="Wang X."/>
            <person name="Wang X."/>
            <person name="Boxrud D."/>
        </authorList>
    </citation>
    <scope>NUCLEOTIDE SEQUENCE [LARGE SCALE GENOMIC DNA]</scope>
    <source>
        <strain evidence="8 9">C2010039593</strain>
    </source>
</reference>
<gene>
    <name evidence="8" type="ORF">DPV98_06925</name>
</gene>
<dbReference type="InterPro" id="IPR029319">
    <property type="entry name" value="DNA_ligase_OB"/>
</dbReference>
<evidence type="ECO:0000256" key="1">
    <source>
        <dbReference type="ARBA" id="ARBA00001968"/>
    </source>
</evidence>
<feature type="domain" description="ATP-dependent DNA ligase family profile" evidence="7">
    <location>
        <begin position="123"/>
        <end position="224"/>
    </location>
</feature>
<dbReference type="GO" id="GO:0003910">
    <property type="term" value="F:DNA ligase (ATP) activity"/>
    <property type="evidence" value="ECO:0007669"/>
    <property type="project" value="UniProtKB-EC"/>
</dbReference>
<dbReference type="PANTHER" id="PTHR47810">
    <property type="entry name" value="DNA LIGASE"/>
    <property type="match status" value="1"/>
</dbReference>
<comment type="catalytic activity">
    <reaction evidence="6">
        <text>ATP + (deoxyribonucleotide)n-3'-hydroxyl + 5'-phospho-(deoxyribonucleotide)m = (deoxyribonucleotide)n+m + AMP + diphosphate.</text>
        <dbReference type="EC" id="6.5.1.1"/>
    </reaction>
</comment>
<dbReference type="PROSITE" id="PS50160">
    <property type="entry name" value="DNA_LIGASE_A3"/>
    <property type="match status" value="1"/>
</dbReference>
<dbReference type="GO" id="GO:0006281">
    <property type="term" value="P:DNA repair"/>
    <property type="evidence" value="ECO:0007669"/>
    <property type="project" value="UniProtKB-KW"/>
</dbReference>
<evidence type="ECO:0000259" key="7">
    <source>
        <dbReference type="PROSITE" id="PS50160"/>
    </source>
</evidence>
<dbReference type="Gene3D" id="3.30.470.30">
    <property type="entry name" value="DNA ligase/mRNA capping enzyme"/>
    <property type="match status" value="1"/>
</dbReference>
<evidence type="ECO:0000313" key="8">
    <source>
        <dbReference type="EMBL" id="RDF02574.1"/>
    </source>
</evidence>
<keyword evidence="4" id="KW-0227">DNA damage</keyword>
<name>A0A369Z9G7_HAEPH</name>
<dbReference type="GO" id="GO:0005524">
    <property type="term" value="F:ATP binding"/>
    <property type="evidence" value="ECO:0007669"/>
    <property type="project" value="InterPro"/>
</dbReference>
<evidence type="ECO:0000256" key="6">
    <source>
        <dbReference type="ARBA" id="ARBA00034003"/>
    </source>
</evidence>
<dbReference type="GO" id="GO:0006260">
    <property type="term" value="P:DNA replication"/>
    <property type="evidence" value="ECO:0007669"/>
    <property type="project" value="UniProtKB-KW"/>
</dbReference>
<dbReference type="InterPro" id="IPR016059">
    <property type="entry name" value="DNA_ligase_ATP-dep_CS"/>
</dbReference>
<dbReference type="EMBL" id="QEQD01000007">
    <property type="protein sequence ID" value="RDF02574.1"/>
    <property type="molecule type" value="Genomic_DNA"/>
</dbReference>
<evidence type="ECO:0000256" key="5">
    <source>
        <dbReference type="ARBA" id="ARBA00023204"/>
    </source>
</evidence>
<accession>A0A369Z9G7</accession>
<dbReference type="CDD" id="cd07896">
    <property type="entry name" value="Adenylation_kDNA_ligase_like"/>
    <property type="match status" value="1"/>
</dbReference>
<evidence type="ECO:0000256" key="2">
    <source>
        <dbReference type="ARBA" id="ARBA00022598"/>
    </source>
</evidence>
<comment type="cofactor">
    <cofactor evidence="1">
        <name>a divalent metal cation</name>
        <dbReference type="ChEBI" id="CHEBI:60240"/>
    </cofactor>
</comment>
<dbReference type="InterPro" id="IPR012340">
    <property type="entry name" value="NA-bd_OB-fold"/>
</dbReference>
<dbReference type="Gene3D" id="3.30.1490.70">
    <property type="match status" value="1"/>
</dbReference>
<dbReference type="SUPFAM" id="SSF56091">
    <property type="entry name" value="DNA ligase/mRNA capping enzyme, catalytic domain"/>
    <property type="match status" value="1"/>
</dbReference>
<dbReference type="PANTHER" id="PTHR47810:SF1">
    <property type="entry name" value="DNA LIGASE B"/>
    <property type="match status" value="1"/>
</dbReference>
<sequence>MFKRFFWQIALLFLPLVTLAKLPDLMLLQEYKNQDISGWVMSEKLDGVRAYWDGKQLISRQGNPFTPPDYFLKNFPPFAIDGELFSERGKFEDISGTVRSAEPKGWYKLKLHVFDVPNAAGNLFERLATLENYLHEHPTPYIQIIPQIPIQDQAHLQQFYQAILNQGGEGVVVRDPNADYIRGRSAQILKMKPASDEECTVVAHHQGKGKHAHRLGAITCENYRGRFRIGSGFKNKERENPPAIGSQITYRYRGLTQQGKPRFATYLRERNEILRNTDQTR</sequence>
<comment type="caution">
    <text evidence="8">The sequence shown here is derived from an EMBL/GenBank/DDBJ whole genome shotgun (WGS) entry which is preliminary data.</text>
</comment>
<dbReference type="Gene3D" id="2.40.50.140">
    <property type="entry name" value="Nucleic acid-binding proteins"/>
    <property type="match status" value="1"/>
</dbReference>